<dbReference type="InterPro" id="IPR025158">
    <property type="entry name" value="Mg_chelat-rel_C"/>
</dbReference>
<keyword evidence="4" id="KW-1185">Reference proteome</keyword>
<dbReference type="InterPro" id="IPR020568">
    <property type="entry name" value="Ribosomal_Su5_D2-typ_SF"/>
</dbReference>
<evidence type="ECO:0000256" key="1">
    <source>
        <dbReference type="ARBA" id="ARBA00006354"/>
    </source>
</evidence>
<sequence length="508" mass="54162">MALHRTWAVALFGVDGVVVEIEADVRKGGIPNLHLLGLPDAALQESKNRVRSAVQNCGEDWPQRCVTLALSPAALPKTGTSYDVALACAVLAGAEQVPPERLDGTVLLGELALDGRIRPVRGVLPGLVAAVREGMTRAVVPVESLAEARLVEGIETFGAESLADVIAWLRGVGELDADPDVPDSGDVDDALRRPDLSEVLGQPEARWALEVAAAGGHHLLMTGPPGTGKTMLARRLAGLLPPLTRQESLEVTSIHSIGGLLPTGSPLIAEPPFVAPHHSTSLPGLLGGGAGLARPGAVSTAHRGILLLDEACEFGAKRLEALRTALEEGEIRLSRRDGTLRYPARFQLVLATNPCPCAPVRDVDCHCAPQARRRYLGKLSGPLVDRVDLRVRMRPITSMTMLPGTEPESSEIVRERVAHARATAIERWSDFGWQTNADVPGPVLRRQFALPAEATALLDRGVEVGAVTARGADRCLRVAWTLADLDRRPRPGADHVAAALEFRDRRSA</sequence>
<dbReference type="PANTHER" id="PTHR32039:SF7">
    <property type="entry name" value="COMPETENCE PROTEIN COMM"/>
    <property type="match status" value="1"/>
</dbReference>
<comment type="similarity">
    <text evidence="1">Belongs to the Mg-chelatase subunits D/I family. ComM subfamily.</text>
</comment>
<reference evidence="4" key="1">
    <citation type="submission" date="2019-11" db="EMBL/GenBank/DDBJ databases">
        <title>The complete genome sequence of Saccharopolyspora sp. E2A.</title>
        <authorList>
            <person name="Zhang G."/>
        </authorList>
    </citation>
    <scope>NUCLEOTIDE SEQUENCE [LARGE SCALE GENOMIC DNA]</scope>
    <source>
        <strain evidence="4">E2A</strain>
    </source>
</reference>
<dbReference type="Gene3D" id="3.30.230.10">
    <property type="match status" value="1"/>
</dbReference>
<proteinExistence type="inferred from homology"/>
<dbReference type="CDD" id="cd00009">
    <property type="entry name" value="AAA"/>
    <property type="match status" value="1"/>
</dbReference>
<dbReference type="AlphaFoldDB" id="A0A5Q3Q8N7"/>
<evidence type="ECO:0000259" key="2">
    <source>
        <dbReference type="SMART" id="SM00382"/>
    </source>
</evidence>
<gene>
    <name evidence="3" type="ORF">GIY23_17230</name>
</gene>
<dbReference type="Pfam" id="PF13541">
    <property type="entry name" value="ChlI"/>
    <property type="match status" value="1"/>
</dbReference>
<organism evidence="3 4">
    <name type="scientific">Allosaccharopolyspora coralli</name>
    <dbReference type="NCBI Taxonomy" id="2665642"/>
    <lineage>
        <taxon>Bacteria</taxon>
        <taxon>Bacillati</taxon>
        <taxon>Actinomycetota</taxon>
        <taxon>Actinomycetes</taxon>
        <taxon>Pseudonocardiales</taxon>
        <taxon>Pseudonocardiaceae</taxon>
        <taxon>Allosaccharopolyspora</taxon>
    </lineage>
</organism>
<evidence type="ECO:0000313" key="4">
    <source>
        <dbReference type="Proteomes" id="UP000371041"/>
    </source>
</evidence>
<dbReference type="InterPro" id="IPR027417">
    <property type="entry name" value="P-loop_NTPase"/>
</dbReference>
<dbReference type="SUPFAM" id="SSF52540">
    <property type="entry name" value="P-loop containing nucleoside triphosphate hydrolases"/>
    <property type="match status" value="1"/>
</dbReference>
<name>A0A5Q3Q8N7_9PSEU</name>
<dbReference type="InterPro" id="IPR014721">
    <property type="entry name" value="Ribsml_uS5_D2-typ_fold_subgr"/>
</dbReference>
<accession>A0A5Q3Q8N7</accession>
<dbReference type="InterPro" id="IPR045006">
    <property type="entry name" value="CHLI-like"/>
</dbReference>
<dbReference type="Pfam" id="PF01078">
    <property type="entry name" value="Mg_chelatase"/>
    <property type="match status" value="1"/>
</dbReference>
<feature type="domain" description="AAA+ ATPase" evidence="2">
    <location>
        <begin position="215"/>
        <end position="397"/>
    </location>
</feature>
<dbReference type="Gene3D" id="3.40.50.300">
    <property type="entry name" value="P-loop containing nucleotide triphosphate hydrolases"/>
    <property type="match status" value="1"/>
</dbReference>
<dbReference type="InterPro" id="IPR000523">
    <property type="entry name" value="Mg_chelatse_chII-like_cat_dom"/>
</dbReference>
<dbReference type="InterPro" id="IPR003593">
    <property type="entry name" value="AAA+_ATPase"/>
</dbReference>
<dbReference type="EMBL" id="CP045929">
    <property type="protein sequence ID" value="QGK71031.1"/>
    <property type="molecule type" value="Genomic_DNA"/>
</dbReference>
<dbReference type="Pfam" id="PF13335">
    <property type="entry name" value="Mg_chelatase_C"/>
    <property type="match status" value="1"/>
</dbReference>
<evidence type="ECO:0000313" key="3">
    <source>
        <dbReference type="EMBL" id="QGK71031.1"/>
    </source>
</evidence>
<dbReference type="SMART" id="SM00382">
    <property type="entry name" value="AAA"/>
    <property type="match status" value="1"/>
</dbReference>
<protein>
    <submittedName>
        <fullName evidence="3">YifB family Mg chelatase-like AAA ATPase</fullName>
    </submittedName>
</protein>
<dbReference type="RefSeq" id="WP_154077608.1">
    <property type="nucleotide sequence ID" value="NZ_CP045929.1"/>
</dbReference>
<dbReference type="NCBIfam" id="TIGR00368">
    <property type="entry name" value="YifB family Mg chelatase-like AAA ATPase"/>
    <property type="match status" value="1"/>
</dbReference>
<dbReference type="KEGG" id="sace:GIY23_17230"/>
<dbReference type="SUPFAM" id="SSF54211">
    <property type="entry name" value="Ribosomal protein S5 domain 2-like"/>
    <property type="match status" value="1"/>
</dbReference>
<dbReference type="InterPro" id="IPR004482">
    <property type="entry name" value="Mg_chelat-rel"/>
</dbReference>
<dbReference type="Proteomes" id="UP000371041">
    <property type="component" value="Chromosome"/>
</dbReference>
<dbReference type="PANTHER" id="PTHR32039">
    <property type="entry name" value="MAGNESIUM-CHELATASE SUBUNIT CHLI"/>
    <property type="match status" value="1"/>
</dbReference>
<dbReference type="GO" id="GO:0005524">
    <property type="term" value="F:ATP binding"/>
    <property type="evidence" value="ECO:0007669"/>
    <property type="project" value="InterPro"/>
</dbReference>